<reference evidence="1" key="1">
    <citation type="journal article" date="2017" name="Appl. Environ. Microbiol.">
        <title>Molecular characterization of an Endozoicomonas-like organism causing infection in king scallop Pecten maximus L.</title>
        <authorList>
            <person name="Cano I."/>
            <person name="van Aerle R."/>
            <person name="Ross S."/>
            <person name="Verner-Jeffreys D.W."/>
            <person name="Paley R.K."/>
            <person name="Rimmer G."/>
            <person name="Ryder D."/>
            <person name="Hooper P."/>
            <person name="Stone D."/>
            <person name="Feist S.W."/>
        </authorList>
    </citation>
    <scope>NUCLEOTIDE SEQUENCE</scope>
</reference>
<dbReference type="AlphaFoldDB" id="A0A2H9T240"/>
<protein>
    <submittedName>
        <fullName evidence="1">Uncharacterized protein</fullName>
    </submittedName>
</protein>
<name>A0A2H9T240_9ZZZZ</name>
<accession>A0A2H9T240</accession>
<gene>
    <name evidence="1" type="ORF">CI610_03789</name>
</gene>
<sequence length="132" mass="14998">MISTRDRTFSIVFPNTALFMSLKKSFSNSFLQDALLDVLNCMYGRNQGFCLNSKILWIFVIFRPSSMYNCRFLPWQMYLVLFSNVGISFSVDTRPCKLSSVCLGFGCNIFHISLLIGDNSLSETFLRSGARG</sequence>
<dbReference type="EMBL" id="NSIT01000835">
    <property type="protein sequence ID" value="PJE77295.1"/>
    <property type="molecule type" value="Genomic_DNA"/>
</dbReference>
<evidence type="ECO:0000313" key="1">
    <source>
        <dbReference type="EMBL" id="PJE77295.1"/>
    </source>
</evidence>
<proteinExistence type="predicted"/>
<comment type="caution">
    <text evidence="1">The sequence shown here is derived from an EMBL/GenBank/DDBJ whole genome shotgun (WGS) entry which is preliminary data.</text>
</comment>
<organism evidence="1">
    <name type="scientific">invertebrate metagenome</name>
    <dbReference type="NCBI Taxonomy" id="1711999"/>
    <lineage>
        <taxon>unclassified sequences</taxon>
        <taxon>metagenomes</taxon>
        <taxon>organismal metagenomes</taxon>
    </lineage>
</organism>